<dbReference type="Proteomes" id="UP000255541">
    <property type="component" value="Unassembled WGS sequence"/>
</dbReference>
<reference evidence="1 2" key="1">
    <citation type="submission" date="2018-07" db="EMBL/GenBank/DDBJ databases">
        <title>Draft Genome Sequence of Pseudomonas fluorescens AHK-1 associated with canker disease of kiwifruit.</title>
        <authorList>
            <person name="Wu Z."/>
        </authorList>
    </citation>
    <scope>NUCLEOTIDE SEQUENCE [LARGE SCALE GENOMIC DNA]</scope>
    <source>
        <strain evidence="1 2">AHK-1</strain>
    </source>
</reference>
<evidence type="ECO:0000313" key="2">
    <source>
        <dbReference type="Proteomes" id="UP000255541"/>
    </source>
</evidence>
<accession>A0A7Z6MQX6</accession>
<gene>
    <name evidence="1" type="ORF">DL347_30720</name>
</gene>
<sequence>MHVNGRTGFCHVVRGLFECRPSLTGTIAVWPCKYGHLAWSCKMQPPKMPALQIAIRDPINSNSTH</sequence>
<organism evidence="1 2">
    <name type="scientific">Pseudomonas fluorescens</name>
    <dbReference type="NCBI Taxonomy" id="294"/>
    <lineage>
        <taxon>Bacteria</taxon>
        <taxon>Pseudomonadati</taxon>
        <taxon>Pseudomonadota</taxon>
        <taxon>Gammaproteobacteria</taxon>
        <taxon>Pseudomonadales</taxon>
        <taxon>Pseudomonadaceae</taxon>
        <taxon>Pseudomonas</taxon>
    </lineage>
</organism>
<protein>
    <submittedName>
        <fullName evidence="1">Uncharacterized protein</fullName>
    </submittedName>
</protein>
<name>A0A7Z6MQX6_PSEFL</name>
<proteinExistence type="predicted"/>
<dbReference type="AlphaFoldDB" id="A0A7Z6MQX6"/>
<dbReference type="EMBL" id="QRBA01000027">
    <property type="protein sequence ID" value="RDS87267.1"/>
    <property type="molecule type" value="Genomic_DNA"/>
</dbReference>
<evidence type="ECO:0000313" key="1">
    <source>
        <dbReference type="EMBL" id="RDS87267.1"/>
    </source>
</evidence>
<comment type="caution">
    <text evidence="1">The sequence shown here is derived from an EMBL/GenBank/DDBJ whole genome shotgun (WGS) entry which is preliminary data.</text>
</comment>